<evidence type="ECO:0000313" key="2">
    <source>
        <dbReference type="EMBL" id="KAG6573514.1"/>
    </source>
</evidence>
<gene>
    <name evidence="2" type="ORF">SDJN03_27401</name>
</gene>
<feature type="signal peptide" evidence="1">
    <location>
        <begin position="1"/>
        <end position="19"/>
    </location>
</feature>
<reference evidence="2 3" key="1">
    <citation type="journal article" date="2021" name="Hortic Res">
        <title>The domestication of Cucurbita argyrosperma as revealed by the genome of its wild relative.</title>
        <authorList>
            <person name="Barrera-Redondo J."/>
            <person name="Sanchez-de la Vega G."/>
            <person name="Aguirre-Liguori J.A."/>
            <person name="Castellanos-Morales G."/>
            <person name="Gutierrez-Guerrero Y.T."/>
            <person name="Aguirre-Dugua X."/>
            <person name="Aguirre-Planter E."/>
            <person name="Tenaillon M.I."/>
            <person name="Lira-Saade R."/>
            <person name="Eguiarte L.E."/>
        </authorList>
    </citation>
    <scope>NUCLEOTIDE SEQUENCE [LARGE SCALE GENOMIC DNA]</scope>
    <source>
        <strain evidence="2">JBR-2021</strain>
    </source>
</reference>
<evidence type="ECO:0000313" key="3">
    <source>
        <dbReference type="Proteomes" id="UP000685013"/>
    </source>
</evidence>
<dbReference type="Proteomes" id="UP000685013">
    <property type="component" value="Chromosome 18"/>
</dbReference>
<feature type="non-terminal residue" evidence="2">
    <location>
        <position position="1"/>
    </location>
</feature>
<protein>
    <submittedName>
        <fullName evidence="2">Uncharacterized protein</fullName>
    </submittedName>
</protein>
<organism evidence="2 3">
    <name type="scientific">Cucurbita argyrosperma subsp. sororia</name>
    <dbReference type="NCBI Taxonomy" id="37648"/>
    <lineage>
        <taxon>Eukaryota</taxon>
        <taxon>Viridiplantae</taxon>
        <taxon>Streptophyta</taxon>
        <taxon>Embryophyta</taxon>
        <taxon>Tracheophyta</taxon>
        <taxon>Spermatophyta</taxon>
        <taxon>Magnoliopsida</taxon>
        <taxon>eudicotyledons</taxon>
        <taxon>Gunneridae</taxon>
        <taxon>Pentapetalae</taxon>
        <taxon>rosids</taxon>
        <taxon>fabids</taxon>
        <taxon>Cucurbitales</taxon>
        <taxon>Cucurbitaceae</taxon>
        <taxon>Cucurbiteae</taxon>
        <taxon>Cucurbita</taxon>
    </lineage>
</organism>
<keyword evidence="1" id="KW-0732">Signal</keyword>
<sequence>MHRLSRVGLVFLALRQSHSQHVVLVLSPQGEKKAGEGGRLVTLKGHVRKVGTIGAFTKVFRSVLTPNPNKVV</sequence>
<dbReference type="AlphaFoldDB" id="A0AAV6M0L0"/>
<proteinExistence type="predicted"/>
<accession>A0AAV6M0L0</accession>
<keyword evidence="3" id="KW-1185">Reference proteome</keyword>
<comment type="caution">
    <text evidence="2">The sequence shown here is derived from an EMBL/GenBank/DDBJ whole genome shotgun (WGS) entry which is preliminary data.</text>
</comment>
<dbReference type="EMBL" id="JAGKQH010000018">
    <property type="protein sequence ID" value="KAG6573514.1"/>
    <property type="molecule type" value="Genomic_DNA"/>
</dbReference>
<feature type="chain" id="PRO_5043888004" evidence="1">
    <location>
        <begin position="20"/>
        <end position="72"/>
    </location>
</feature>
<evidence type="ECO:0000256" key="1">
    <source>
        <dbReference type="SAM" id="SignalP"/>
    </source>
</evidence>
<name>A0AAV6M0L0_9ROSI</name>